<dbReference type="Pfam" id="PF10609">
    <property type="entry name" value="ParA"/>
    <property type="match status" value="1"/>
</dbReference>
<evidence type="ECO:0000313" key="6">
    <source>
        <dbReference type="EMBL" id="VEP17504.1"/>
    </source>
</evidence>
<dbReference type="GO" id="GO:0004715">
    <property type="term" value="F:non-membrane spanning protein tyrosine kinase activity"/>
    <property type="evidence" value="ECO:0007669"/>
    <property type="project" value="UniProtKB-EC"/>
</dbReference>
<name>A0A563W1C2_9CYAN</name>
<keyword evidence="4" id="KW-0812">Transmembrane</keyword>
<reference evidence="6 7" key="1">
    <citation type="submission" date="2019-01" db="EMBL/GenBank/DDBJ databases">
        <authorList>
            <person name="Brito A."/>
        </authorList>
    </citation>
    <scope>NUCLEOTIDE SEQUENCE [LARGE SCALE GENOMIC DNA]</scope>
    <source>
        <strain evidence="6">1</strain>
    </source>
</reference>
<dbReference type="Proteomes" id="UP000320055">
    <property type="component" value="Unassembled WGS sequence"/>
</dbReference>
<dbReference type="NCBIfam" id="TIGR01007">
    <property type="entry name" value="eps_fam"/>
    <property type="match status" value="1"/>
</dbReference>
<dbReference type="AlphaFoldDB" id="A0A563W1C2"/>
<dbReference type="InterPro" id="IPR050445">
    <property type="entry name" value="Bact_polysacc_biosynth/exp"/>
</dbReference>
<protein>
    <submittedName>
        <fullName evidence="6">Lipopolysaccharide biosynthesis protein</fullName>
    </submittedName>
</protein>
<feature type="transmembrane region" description="Helical" evidence="4">
    <location>
        <begin position="21"/>
        <end position="41"/>
    </location>
</feature>
<keyword evidence="2" id="KW-0067">ATP-binding</keyword>
<organism evidence="6 7">
    <name type="scientific">Hyella patelloides LEGE 07179</name>
    <dbReference type="NCBI Taxonomy" id="945734"/>
    <lineage>
        <taxon>Bacteria</taxon>
        <taxon>Bacillati</taxon>
        <taxon>Cyanobacteriota</taxon>
        <taxon>Cyanophyceae</taxon>
        <taxon>Pleurocapsales</taxon>
        <taxon>Hyellaceae</taxon>
        <taxon>Hyella</taxon>
    </lineage>
</organism>
<feature type="coiled-coil region" evidence="3">
    <location>
        <begin position="353"/>
        <end position="394"/>
    </location>
</feature>
<dbReference type="Pfam" id="PF13807">
    <property type="entry name" value="GNVR"/>
    <property type="match status" value="1"/>
</dbReference>
<feature type="domain" description="Tyrosine-protein kinase G-rich" evidence="5">
    <location>
        <begin position="370"/>
        <end position="446"/>
    </location>
</feature>
<dbReference type="InterPro" id="IPR032807">
    <property type="entry name" value="GNVR"/>
</dbReference>
<gene>
    <name evidence="6" type="ORF">H1P_620013</name>
</gene>
<dbReference type="PANTHER" id="PTHR32309:SF13">
    <property type="entry name" value="FERRIC ENTEROBACTIN TRANSPORT PROTEIN FEPE"/>
    <property type="match status" value="1"/>
</dbReference>
<dbReference type="Gene3D" id="3.40.50.300">
    <property type="entry name" value="P-loop containing nucleotide triphosphate hydrolases"/>
    <property type="match status" value="1"/>
</dbReference>
<evidence type="ECO:0000256" key="4">
    <source>
        <dbReference type="SAM" id="Phobius"/>
    </source>
</evidence>
<dbReference type="PANTHER" id="PTHR32309">
    <property type="entry name" value="TYROSINE-PROTEIN KINASE"/>
    <property type="match status" value="1"/>
</dbReference>
<dbReference type="CDD" id="cd05387">
    <property type="entry name" value="BY-kinase"/>
    <property type="match status" value="1"/>
</dbReference>
<dbReference type="GO" id="GO:0005524">
    <property type="term" value="F:ATP binding"/>
    <property type="evidence" value="ECO:0007669"/>
    <property type="project" value="UniProtKB-KW"/>
</dbReference>
<dbReference type="EMBL" id="CAACVJ010000579">
    <property type="protein sequence ID" value="VEP17504.1"/>
    <property type="molecule type" value="Genomic_DNA"/>
</dbReference>
<dbReference type="InterPro" id="IPR027417">
    <property type="entry name" value="P-loop_NTPase"/>
</dbReference>
<evidence type="ECO:0000256" key="1">
    <source>
        <dbReference type="ARBA" id="ARBA00022741"/>
    </source>
</evidence>
<proteinExistence type="predicted"/>
<accession>A0A563W1C2</accession>
<feature type="coiled-coil region" evidence="3">
    <location>
        <begin position="759"/>
        <end position="829"/>
    </location>
</feature>
<dbReference type="GO" id="GO:0005886">
    <property type="term" value="C:plasma membrane"/>
    <property type="evidence" value="ECO:0007669"/>
    <property type="project" value="TreeGrafter"/>
</dbReference>
<evidence type="ECO:0000256" key="2">
    <source>
        <dbReference type="ARBA" id="ARBA00022840"/>
    </source>
</evidence>
<dbReference type="InterPro" id="IPR005702">
    <property type="entry name" value="Wzc-like_C"/>
</dbReference>
<dbReference type="SUPFAM" id="SSF52540">
    <property type="entry name" value="P-loop containing nucleoside triphosphate hydrolases"/>
    <property type="match status" value="1"/>
</dbReference>
<dbReference type="RefSeq" id="WP_144867144.1">
    <property type="nucleotide sequence ID" value="NZ_LR213821.1"/>
</dbReference>
<dbReference type="InterPro" id="IPR033756">
    <property type="entry name" value="YlxH/NBP35"/>
</dbReference>
<evidence type="ECO:0000259" key="5">
    <source>
        <dbReference type="Pfam" id="PF13807"/>
    </source>
</evidence>
<keyword evidence="4" id="KW-1133">Transmembrane helix</keyword>
<keyword evidence="3" id="KW-0175">Coiled coil</keyword>
<feature type="coiled-coil region" evidence="3">
    <location>
        <begin position="209"/>
        <end position="283"/>
    </location>
</feature>
<keyword evidence="1" id="KW-0547">Nucleotide-binding</keyword>
<keyword evidence="4" id="KW-0472">Membrane</keyword>
<evidence type="ECO:0000256" key="3">
    <source>
        <dbReference type="SAM" id="Coils"/>
    </source>
</evidence>
<sequence length="856" mass="96326">METSQSSFRADRYWQIFQRHRIPAVAVFLAISTWGVISTAIKPNIYEAEGKLKFQKSNVNSSLTDVSHEFKVLAPVTDDNNLIATEAEVIKSNSVIEKTINDLQLKDRQGNPLKISNFCDKLNVYVISNTNVLRISYQYPDPQISKEVVNKLIANYLESNLITNKNEALEIRKFLEEQIPKAQQALLDTETSIKELKTKKQILSPQEEASKLATNLGDLEKRLTEARSEIINLNSQSKYLKEQLTMNAQQVLSATELTQSPAIEQIIAQLQELELQLNQEQNRFSENNPQTIKLQDEIRLQRELLAKQVKRVTDSQQEFSSSPQFGEIQEELTVEVIKLESNTIGLTQQIAYLAEIEKKLRQKAANIPEVEQQLTHLERELGVSQRTYELLQNQLNLIEIVAHQNMGNVRVISYATTPNTPVSSSSLGYLSTISLGLISAAGVVYLLEARDSYLRTIKEAKQLFGYNWLGIIPSFNKTELSAIAESDNCSTPPLIVRDDPGSSVSESYRMLQSNLRSLNSDRQIQTIVVTSSVSGEGKSTVAANLAGAMAQVGHKVLLVDADLHSPVQKNIWDTEGDYGLSDLLADNLDYRLATETAMNNLSIISSGTISQSPGNLLDSYRMKDLMHYWSRVYDFVIIDSPSLDKAADAPILGRMADGVLLVVKPEEINRSQAEFAKETLEHSGQNVLGIVFNNINPKVDAGGHYYHSLEKEHDVLPQAQLSSGSEEEFWATIIGVSQKSPKLQLSSTINPQQLLDIPVDRLEDTINHLEQDLAELTALVQEQEDELLMKSQIVRKLRRKVKLASIPERFSLEEELAQEQEIKQMLEKTLRGQRCNLARKRQIICQYQEIIQVKQT</sequence>
<keyword evidence="7" id="KW-1185">Reference proteome</keyword>
<evidence type="ECO:0000313" key="7">
    <source>
        <dbReference type="Proteomes" id="UP000320055"/>
    </source>
</evidence>
<dbReference type="OrthoDB" id="580971at2"/>